<proteinExistence type="predicted"/>
<protein>
    <submittedName>
        <fullName evidence="1">Uncharacterized protein</fullName>
    </submittedName>
</protein>
<evidence type="ECO:0000313" key="2">
    <source>
        <dbReference type="Proteomes" id="UP001163321"/>
    </source>
</evidence>
<evidence type="ECO:0000313" key="1">
    <source>
        <dbReference type="EMBL" id="KAI9916298.1"/>
    </source>
</evidence>
<gene>
    <name evidence="1" type="ORF">PsorP6_016930</name>
</gene>
<dbReference type="Proteomes" id="UP001163321">
    <property type="component" value="Chromosome 2"/>
</dbReference>
<sequence length="183" mass="20417">MRYLLTDKSMYCFGGYDGGYRNDFHEFSFGKLDKQTLGLWSQLQGACHDLVHNHTCILFGGHDGSLHLNDVHVYDFGTFSSGLFYLTSGNEISETRVWLLLATEGQAPLARDSHVASQSVGSKCSLTDNLRVRVSATLALFTIPALSFSAAMMEVIGSTTLYNFVLKKKSFNWIFLRAHLSMI</sequence>
<comment type="caution">
    <text evidence="1">The sequence shown here is derived from an EMBL/GenBank/DDBJ whole genome shotgun (WGS) entry which is preliminary data.</text>
</comment>
<accession>A0ACC0WBU3</accession>
<keyword evidence="2" id="KW-1185">Reference proteome</keyword>
<organism evidence="1 2">
    <name type="scientific">Peronosclerospora sorghi</name>
    <dbReference type="NCBI Taxonomy" id="230839"/>
    <lineage>
        <taxon>Eukaryota</taxon>
        <taxon>Sar</taxon>
        <taxon>Stramenopiles</taxon>
        <taxon>Oomycota</taxon>
        <taxon>Peronosporomycetes</taxon>
        <taxon>Peronosporales</taxon>
        <taxon>Peronosporaceae</taxon>
        <taxon>Peronosclerospora</taxon>
    </lineage>
</organism>
<dbReference type="EMBL" id="CM047581">
    <property type="protein sequence ID" value="KAI9916298.1"/>
    <property type="molecule type" value="Genomic_DNA"/>
</dbReference>
<reference evidence="1 2" key="1">
    <citation type="journal article" date="2022" name="bioRxiv">
        <title>The genome of the oomycete Peronosclerospora sorghi, a cosmopolitan pathogen of maize and sorghum, is inflated with dispersed pseudogenes.</title>
        <authorList>
            <person name="Fletcher K."/>
            <person name="Martin F."/>
            <person name="Isakeit T."/>
            <person name="Cavanaugh K."/>
            <person name="Magill C."/>
            <person name="Michelmore R."/>
        </authorList>
    </citation>
    <scope>NUCLEOTIDE SEQUENCE [LARGE SCALE GENOMIC DNA]</scope>
    <source>
        <strain evidence="1">P6</strain>
    </source>
</reference>
<name>A0ACC0WBU3_9STRA</name>